<keyword evidence="1 2" id="KW-0732">Signal</keyword>
<dbReference type="PANTHER" id="PTHR22953:SF153">
    <property type="entry name" value="PURPLE ACID PHOSPHATASE"/>
    <property type="match status" value="1"/>
</dbReference>
<evidence type="ECO:0000313" key="4">
    <source>
        <dbReference type="EMBL" id="WZK91020.1"/>
    </source>
</evidence>
<gene>
    <name evidence="4" type="ORF">QEZ52_11745</name>
</gene>
<sequence>MVARAVLSTLFLLIFCGSTFAQNLRVAVISDLNGSYGSTRYSPHVAAAVDRIIALAPDLVISTGDMVAGQRRPVLSEPEVRAMWEAFHAEVTEPLNRAGIPLVVTPGNHDASAYGGFEAERAIFAEQWRAMKPMLDYIDDSDYPFFYAFEMGGIRFASLDATTLGPLRGDQMNRMSKAMKGSGPAVTFSHLPLWPFAQSREREIIGDPALEALYHKLDVDLHLSGHHHAFYPGWKDGVAYVSQACLGGGTRALIGDTVRSERSFTILEFGTEGLRSVQAYKGPDFRELLDQTSLPPQVISPKATLQRLDLVK</sequence>
<dbReference type="InterPro" id="IPR029052">
    <property type="entry name" value="Metallo-depent_PP-like"/>
</dbReference>
<dbReference type="Gene3D" id="3.60.21.10">
    <property type="match status" value="1"/>
</dbReference>
<evidence type="ECO:0000256" key="1">
    <source>
        <dbReference type="ARBA" id="ARBA00022729"/>
    </source>
</evidence>
<feature type="domain" description="Calcineurin-like phosphoesterase" evidence="3">
    <location>
        <begin position="24"/>
        <end position="229"/>
    </location>
</feature>
<evidence type="ECO:0000256" key="2">
    <source>
        <dbReference type="SAM" id="SignalP"/>
    </source>
</evidence>
<keyword evidence="5" id="KW-1185">Reference proteome</keyword>
<dbReference type="EMBL" id="CP123584">
    <property type="protein sequence ID" value="WZK91020.1"/>
    <property type="molecule type" value="Genomic_DNA"/>
</dbReference>
<organism evidence="4 5">
    <name type="scientific">Aliisedimentitalea scapharcae</name>
    <dbReference type="NCBI Taxonomy" id="1524259"/>
    <lineage>
        <taxon>Bacteria</taxon>
        <taxon>Pseudomonadati</taxon>
        <taxon>Pseudomonadota</taxon>
        <taxon>Alphaproteobacteria</taxon>
        <taxon>Rhodobacterales</taxon>
        <taxon>Roseobacteraceae</taxon>
        <taxon>Aliisedimentitalea</taxon>
    </lineage>
</organism>
<name>A0ABZ2Y1P5_9RHOB</name>
<dbReference type="RefSeq" id="WP_406650444.1">
    <property type="nucleotide sequence ID" value="NZ_CP123584.1"/>
</dbReference>
<dbReference type="InterPro" id="IPR004843">
    <property type="entry name" value="Calcineurin-like_PHP"/>
</dbReference>
<evidence type="ECO:0000313" key="5">
    <source>
        <dbReference type="Proteomes" id="UP001623232"/>
    </source>
</evidence>
<proteinExistence type="predicted"/>
<feature type="signal peptide" evidence="2">
    <location>
        <begin position="1"/>
        <end position="21"/>
    </location>
</feature>
<protein>
    <submittedName>
        <fullName evidence="4">Metallophosphoesterase</fullName>
    </submittedName>
</protein>
<dbReference type="Proteomes" id="UP001623232">
    <property type="component" value="Chromosome"/>
</dbReference>
<accession>A0ABZ2Y1P5</accession>
<dbReference type="PANTHER" id="PTHR22953">
    <property type="entry name" value="ACID PHOSPHATASE RELATED"/>
    <property type="match status" value="1"/>
</dbReference>
<feature type="chain" id="PRO_5045113381" evidence="2">
    <location>
        <begin position="22"/>
        <end position="312"/>
    </location>
</feature>
<dbReference type="SUPFAM" id="SSF56300">
    <property type="entry name" value="Metallo-dependent phosphatases"/>
    <property type="match status" value="1"/>
</dbReference>
<dbReference type="Pfam" id="PF00149">
    <property type="entry name" value="Metallophos"/>
    <property type="match status" value="1"/>
</dbReference>
<evidence type="ECO:0000259" key="3">
    <source>
        <dbReference type="Pfam" id="PF00149"/>
    </source>
</evidence>
<dbReference type="InterPro" id="IPR039331">
    <property type="entry name" value="PAPs-like"/>
</dbReference>
<reference evidence="4 5" key="1">
    <citation type="submission" date="2023-04" db="EMBL/GenBank/DDBJ databases">
        <title>Complete genome sequence of Alisedimentitalea scapharcae.</title>
        <authorList>
            <person name="Rong J.-C."/>
            <person name="Yi M.-L."/>
            <person name="Zhao Q."/>
        </authorList>
    </citation>
    <scope>NUCLEOTIDE SEQUENCE [LARGE SCALE GENOMIC DNA]</scope>
    <source>
        <strain evidence="4 5">KCTC 42119</strain>
    </source>
</reference>